<evidence type="ECO:0000313" key="10">
    <source>
        <dbReference type="Proteomes" id="UP000724874"/>
    </source>
</evidence>
<dbReference type="Pfam" id="PF04003">
    <property type="entry name" value="Utp12"/>
    <property type="match status" value="1"/>
</dbReference>
<dbReference type="Pfam" id="PF25173">
    <property type="entry name" value="Beta-prop_WDR3_1st"/>
    <property type="match status" value="1"/>
</dbReference>
<dbReference type="FunFam" id="2.130.10.10:FF:000178">
    <property type="entry name" value="WD repeat domain 3"/>
    <property type="match status" value="1"/>
</dbReference>
<dbReference type="GO" id="GO:0030515">
    <property type="term" value="F:snoRNA binding"/>
    <property type="evidence" value="ECO:0007669"/>
    <property type="project" value="TreeGrafter"/>
</dbReference>
<reference evidence="9" key="1">
    <citation type="submission" date="2020-11" db="EMBL/GenBank/DDBJ databases">
        <authorList>
            <consortium name="DOE Joint Genome Institute"/>
            <person name="Ahrendt S."/>
            <person name="Riley R."/>
            <person name="Andreopoulos W."/>
            <person name="LaButti K."/>
            <person name="Pangilinan J."/>
            <person name="Ruiz-duenas F.J."/>
            <person name="Barrasa J.M."/>
            <person name="Sanchez-Garcia M."/>
            <person name="Camarero S."/>
            <person name="Miyauchi S."/>
            <person name="Serrano A."/>
            <person name="Linde D."/>
            <person name="Babiker R."/>
            <person name="Drula E."/>
            <person name="Ayuso-Fernandez I."/>
            <person name="Pacheco R."/>
            <person name="Padilla G."/>
            <person name="Ferreira P."/>
            <person name="Barriuso J."/>
            <person name="Kellner H."/>
            <person name="Castanera R."/>
            <person name="Alfaro M."/>
            <person name="Ramirez L."/>
            <person name="Pisabarro A.G."/>
            <person name="Kuo A."/>
            <person name="Tritt A."/>
            <person name="Lipzen A."/>
            <person name="He G."/>
            <person name="Yan M."/>
            <person name="Ng V."/>
            <person name="Cullen D."/>
            <person name="Martin F."/>
            <person name="Rosso M.-N."/>
            <person name="Henrissat B."/>
            <person name="Hibbett D."/>
            <person name="Martinez A.T."/>
            <person name="Grigoriev I.V."/>
        </authorList>
    </citation>
    <scope>NUCLEOTIDE SEQUENCE</scope>
    <source>
        <strain evidence="9">AH 44721</strain>
    </source>
</reference>
<feature type="region of interest" description="Disordered" evidence="7">
    <location>
        <begin position="298"/>
        <end position="331"/>
    </location>
</feature>
<feature type="repeat" description="WD" evidence="6">
    <location>
        <begin position="685"/>
        <end position="717"/>
    </location>
</feature>
<dbReference type="CDD" id="cd00200">
    <property type="entry name" value="WD40"/>
    <property type="match status" value="2"/>
</dbReference>
<evidence type="ECO:0000313" key="9">
    <source>
        <dbReference type="EMBL" id="KAF8913805.1"/>
    </source>
</evidence>
<dbReference type="PANTHER" id="PTHR19853:SF0">
    <property type="entry name" value="WD REPEAT-CONTAINING PROTEIN 3"/>
    <property type="match status" value="1"/>
</dbReference>
<evidence type="ECO:0000256" key="3">
    <source>
        <dbReference type="ARBA" id="ARBA00022737"/>
    </source>
</evidence>
<feature type="repeat" description="WD" evidence="6">
    <location>
        <begin position="193"/>
        <end position="234"/>
    </location>
</feature>
<dbReference type="OrthoDB" id="407922at2759"/>
<feature type="repeat" description="WD" evidence="6">
    <location>
        <begin position="405"/>
        <end position="445"/>
    </location>
</feature>
<keyword evidence="10" id="KW-1185">Reference proteome</keyword>
<feature type="repeat" description="WD" evidence="6">
    <location>
        <begin position="601"/>
        <end position="642"/>
    </location>
</feature>
<feature type="repeat" description="WD" evidence="6">
    <location>
        <begin position="486"/>
        <end position="527"/>
    </location>
</feature>
<dbReference type="GO" id="GO:0030490">
    <property type="term" value="P:maturation of SSU-rRNA"/>
    <property type="evidence" value="ECO:0007669"/>
    <property type="project" value="TreeGrafter"/>
</dbReference>
<organism evidence="9 10">
    <name type="scientific">Gymnopilus junonius</name>
    <name type="common">Spectacular rustgill mushroom</name>
    <name type="synonym">Gymnopilus spectabilis subsp. junonius</name>
    <dbReference type="NCBI Taxonomy" id="109634"/>
    <lineage>
        <taxon>Eukaryota</taxon>
        <taxon>Fungi</taxon>
        <taxon>Dikarya</taxon>
        <taxon>Basidiomycota</taxon>
        <taxon>Agaricomycotina</taxon>
        <taxon>Agaricomycetes</taxon>
        <taxon>Agaricomycetidae</taxon>
        <taxon>Agaricales</taxon>
        <taxon>Agaricineae</taxon>
        <taxon>Hymenogastraceae</taxon>
        <taxon>Gymnopilus</taxon>
    </lineage>
</organism>
<dbReference type="SMART" id="SM00320">
    <property type="entry name" value="WD40"/>
    <property type="match status" value="12"/>
</dbReference>
<dbReference type="SUPFAM" id="SSF50978">
    <property type="entry name" value="WD40 repeat-like"/>
    <property type="match status" value="2"/>
</dbReference>
<dbReference type="InterPro" id="IPR019775">
    <property type="entry name" value="WD40_repeat_CS"/>
</dbReference>
<evidence type="ECO:0000256" key="7">
    <source>
        <dbReference type="SAM" id="MobiDB-lite"/>
    </source>
</evidence>
<dbReference type="PROSITE" id="PS50294">
    <property type="entry name" value="WD_REPEATS_REGION"/>
    <property type="match status" value="8"/>
</dbReference>
<dbReference type="Gene3D" id="2.130.10.10">
    <property type="entry name" value="YVTN repeat-like/Quinoprotein amine dehydrogenase"/>
    <property type="match status" value="3"/>
</dbReference>
<evidence type="ECO:0000259" key="8">
    <source>
        <dbReference type="Pfam" id="PF04003"/>
    </source>
</evidence>
<evidence type="ECO:0000256" key="4">
    <source>
        <dbReference type="ARBA" id="ARBA00023242"/>
    </source>
</evidence>
<comment type="caution">
    <text evidence="9">The sequence shown here is derived from an EMBL/GenBank/DDBJ whole genome shotgun (WGS) entry which is preliminary data.</text>
</comment>
<dbReference type="Pfam" id="PF25172">
    <property type="entry name" value="Beta-prop_WDR3_2nd"/>
    <property type="match status" value="1"/>
</dbReference>
<feature type="repeat" description="WD" evidence="6">
    <location>
        <begin position="97"/>
        <end position="130"/>
    </location>
</feature>
<feature type="domain" description="Small-subunit processome Utp12" evidence="8">
    <location>
        <begin position="834"/>
        <end position="936"/>
    </location>
</feature>
<dbReference type="FunFam" id="2.130.10.10:FF:000157">
    <property type="entry name" value="WD repeat domain 3"/>
    <property type="match status" value="1"/>
</dbReference>
<dbReference type="Proteomes" id="UP000724874">
    <property type="component" value="Unassembled WGS sequence"/>
</dbReference>
<dbReference type="GO" id="GO:0032040">
    <property type="term" value="C:small-subunit processome"/>
    <property type="evidence" value="ECO:0007669"/>
    <property type="project" value="TreeGrafter"/>
</dbReference>
<keyword evidence="3" id="KW-0677">Repeat</keyword>
<comment type="subcellular location">
    <subcellularLocation>
        <location evidence="1">Nucleus</location>
        <location evidence="1">Nucleolus</location>
    </subcellularLocation>
</comment>
<dbReference type="PROSITE" id="PS50082">
    <property type="entry name" value="WD_REPEATS_2"/>
    <property type="match status" value="8"/>
</dbReference>
<protein>
    <submittedName>
        <fullName evidence="9">WD-repeat-containing protein</fullName>
    </submittedName>
</protein>
<dbReference type="PANTHER" id="PTHR19853">
    <property type="entry name" value="WD REPEAT CONTAINING PROTEIN 3 WDR3"/>
    <property type="match status" value="1"/>
</dbReference>
<evidence type="ECO:0000256" key="2">
    <source>
        <dbReference type="ARBA" id="ARBA00022574"/>
    </source>
</evidence>
<dbReference type="InterPro" id="IPR051570">
    <property type="entry name" value="TBC1_cilium_biogenesis"/>
</dbReference>
<dbReference type="InterPro" id="IPR007148">
    <property type="entry name" value="SSU_processome_Utp12"/>
</dbReference>
<dbReference type="PRINTS" id="PR00320">
    <property type="entry name" value="GPROTEINBRPT"/>
</dbReference>
<dbReference type="EMBL" id="JADNYJ010000001">
    <property type="protein sequence ID" value="KAF8913805.1"/>
    <property type="molecule type" value="Genomic_DNA"/>
</dbReference>
<gene>
    <name evidence="9" type="ORF">CPB84DRAFT_1669116</name>
</gene>
<dbReference type="PROSITE" id="PS00678">
    <property type="entry name" value="WD_REPEATS_1"/>
    <property type="match status" value="2"/>
</dbReference>
<evidence type="ECO:0000256" key="1">
    <source>
        <dbReference type="ARBA" id="ARBA00004604"/>
    </source>
</evidence>
<dbReference type="GO" id="GO:0034388">
    <property type="term" value="C:Pwp2p-containing subcomplex of 90S preribosome"/>
    <property type="evidence" value="ECO:0007669"/>
    <property type="project" value="TreeGrafter"/>
</dbReference>
<dbReference type="InterPro" id="IPR020472">
    <property type="entry name" value="WD40_PAC1"/>
</dbReference>
<dbReference type="InterPro" id="IPR015943">
    <property type="entry name" value="WD40/YVTN_repeat-like_dom_sf"/>
</dbReference>
<proteinExistence type="inferred from homology"/>
<sequence>MVQSYSKHGPTQAFGLVCSASSNSLFDGKLAYVPALEDVLVWDVKKGQMISMWHETGHREEVTCMVQSPNSSFFAVGYADGSVRMWNASTSSVSTTFNGHKKAITALAFDESGTRLASGSQDTDIILWDIVAEAGLYRLRGHRDQITALRFLSVADGQPSTSTNAAPGVLLTSSKDTFMKVWDLFTQHCIQTIVAHRSEIWSLAVNQEQDLVFTGSGEGELKAWKIDREALAEGLKETETGEVPLMIYPISSLPLVSKHRVSQIQFHATQPYLAVQSHDRSVEIFRIRTAEEVRKKQARRWKRANEKKQQTQGRNLEGNNDKEDTEAPSGMTETSLVDFFNPHLVIRANGKIRSFDFGATQINSKHITQLFVALASNALEVYNVPQPTKRKDEPPEATRTYSVDLPGHRADVRALCLSSNDQILASASNGSLKVWNMKTTQCIRTMECGHAICSTFLPGDRHVAVGTKAGEILVYDISSSTLIDTIKAHTATIWSMHVREDGQALVTGSADKDVKFWALQQKDSTDESVSCTLFAHFLVADILNQVQSGKLLSLVHIRTLKMSDDVLAVRYSPNGKLLVVALLDSTVKVFYQDSLKFFLSLYGHKLPVLSMDISYDSKLIVTCSADKNVKIWGLDFGDCHKSIFAHEESVMHVAFEKESHYFWTVGKDKMLKYWDGDKFEAIQKLEGHHGEVWALALSHHGNFVVTGSHDKSIRVWEKLDEPLFLEEERERELEKLYETGIAESLNRIEAPIGSGTEGGPVNGTSPVEAVGVTKQTTETLMAGERIMEALELADTEQEKLREYNDALARLPENDAMRMQPPARNPVLAAYDLEPEAYVLRVVEKVPSTALQDALLVLPFGKVISLMVYLTTWAQKEWNITLVSRIIFLLLKTHHHQIIANRIMRTTLIPLRKHLRIALQKQRDVIGYNMAALQFIRRKNDSERTAQFYEEEDMDEEKVKAKIAEGKKRKRVNLQA</sequence>
<evidence type="ECO:0000256" key="6">
    <source>
        <dbReference type="PROSITE-ProRule" id="PRU00221"/>
    </source>
</evidence>
<comment type="similarity">
    <text evidence="5">Belongs to the WD repeat WDR3/UTP12 family.</text>
</comment>
<feature type="repeat" description="WD" evidence="6">
    <location>
        <begin position="643"/>
        <end position="684"/>
    </location>
</feature>
<feature type="repeat" description="WD" evidence="6">
    <location>
        <begin position="55"/>
        <end position="96"/>
    </location>
</feature>
<name>A0A9P5NZA0_GYMJU</name>
<evidence type="ECO:0000256" key="5">
    <source>
        <dbReference type="ARBA" id="ARBA00038229"/>
    </source>
</evidence>
<keyword evidence="2 6" id="KW-0853">WD repeat</keyword>
<keyword evidence="4" id="KW-0539">Nucleus</keyword>
<dbReference type="AlphaFoldDB" id="A0A9P5NZA0"/>
<accession>A0A9P5NZA0</accession>
<dbReference type="InterPro" id="IPR001680">
    <property type="entry name" value="WD40_rpt"/>
</dbReference>
<dbReference type="InterPro" id="IPR036322">
    <property type="entry name" value="WD40_repeat_dom_sf"/>
</dbReference>